<sequence>MKRMMSESEVLKSLRNVLSRVSQAMEKRPGNQVTRLVAVSKTKPVPLIQQAYSGGQRHFGENYVQELEEKGHDATLLEQCAEIKWHFIGHLQRNKVNKVTATPNLYMVETVDSAKLATALNKSWEKLQQENKLNVMVQVNTSGEEQKHGVPPSEVESVVDHVKTKCPALKFNGLMTIGAFDHDLTQGPNPDFIKLKECHTSVCSSLGLNPEEVEISMGMSNDFEHAIELGSTNVRVGSTIFGARTYVNKATNNPTPETSTTTPSITNDSTNEQLNDRNDTKTNTSQSIDNIAETLQTVHVKDKE</sequence>
<gene>
    <name evidence="6" type="ORF">OFUS_LOCUS11191</name>
</gene>
<comment type="function">
    <text evidence="2">Pyridoxal 5'-phosphate (PLP)-binding protein, which may be involved in intracellular homeostatic regulation of pyridoxal 5'-phosphate (PLP), the active form of vitamin B6.</text>
</comment>
<comment type="similarity">
    <text evidence="2 3">Belongs to the pyridoxal phosphate-binding protein YggS/PROSC family.</text>
</comment>
<evidence type="ECO:0000313" key="7">
    <source>
        <dbReference type="Proteomes" id="UP000749559"/>
    </source>
</evidence>
<evidence type="ECO:0000313" key="6">
    <source>
        <dbReference type="EMBL" id="CAH1785085.1"/>
    </source>
</evidence>
<dbReference type="PANTHER" id="PTHR10146:SF14">
    <property type="entry name" value="PYRIDOXAL PHOSPHATE HOMEOSTASIS PROTEIN"/>
    <property type="match status" value="1"/>
</dbReference>
<dbReference type="PROSITE" id="PS01211">
    <property type="entry name" value="UPF0001"/>
    <property type="match status" value="1"/>
</dbReference>
<dbReference type="InterPro" id="IPR029066">
    <property type="entry name" value="PLP-binding_barrel"/>
</dbReference>
<dbReference type="InterPro" id="IPR011078">
    <property type="entry name" value="PyrdxlP_homeostasis"/>
</dbReference>
<dbReference type="NCBIfam" id="TIGR00044">
    <property type="entry name" value="YggS family pyridoxal phosphate-dependent enzyme"/>
    <property type="match status" value="1"/>
</dbReference>
<dbReference type="SUPFAM" id="SSF51419">
    <property type="entry name" value="PLP-binding barrel"/>
    <property type="match status" value="1"/>
</dbReference>
<dbReference type="CDD" id="cd06822">
    <property type="entry name" value="PLPDE_III_YBL036c_euk"/>
    <property type="match status" value="1"/>
</dbReference>
<reference evidence="6" key="1">
    <citation type="submission" date="2022-03" db="EMBL/GenBank/DDBJ databases">
        <authorList>
            <person name="Martin C."/>
        </authorList>
    </citation>
    <scope>NUCLEOTIDE SEQUENCE</scope>
</reference>
<organism evidence="6 7">
    <name type="scientific">Owenia fusiformis</name>
    <name type="common">Polychaete worm</name>
    <dbReference type="NCBI Taxonomy" id="6347"/>
    <lineage>
        <taxon>Eukaryota</taxon>
        <taxon>Metazoa</taxon>
        <taxon>Spiralia</taxon>
        <taxon>Lophotrochozoa</taxon>
        <taxon>Annelida</taxon>
        <taxon>Polychaeta</taxon>
        <taxon>Sedentaria</taxon>
        <taxon>Canalipalpata</taxon>
        <taxon>Sabellida</taxon>
        <taxon>Oweniida</taxon>
        <taxon>Oweniidae</taxon>
        <taxon>Owenia</taxon>
    </lineage>
</organism>
<keyword evidence="1 2" id="KW-0663">Pyridoxal phosphate</keyword>
<evidence type="ECO:0000256" key="3">
    <source>
        <dbReference type="RuleBase" id="RU004514"/>
    </source>
</evidence>
<feature type="compositionally biased region" description="Low complexity" evidence="4">
    <location>
        <begin position="251"/>
        <end position="271"/>
    </location>
</feature>
<dbReference type="AlphaFoldDB" id="A0A8J1T4D1"/>
<dbReference type="HAMAP" id="MF_02087">
    <property type="entry name" value="PLP_homeostasis"/>
    <property type="match status" value="1"/>
</dbReference>
<feature type="domain" description="Alanine racemase N-terminal" evidence="5">
    <location>
        <begin position="22"/>
        <end position="244"/>
    </location>
</feature>
<dbReference type="GO" id="GO:0030170">
    <property type="term" value="F:pyridoxal phosphate binding"/>
    <property type="evidence" value="ECO:0007669"/>
    <property type="project" value="UniProtKB-UniRule"/>
</dbReference>
<evidence type="ECO:0000256" key="4">
    <source>
        <dbReference type="SAM" id="MobiDB-lite"/>
    </source>
</evidence>
<proteinExistence type="inferred from homology"/>
<feature type="region of interest" description="Disordered" evidence="4">
    <location>
        <begin position="249"/>
        <end position="287"/>
    </location>
</feature>
<protein>
    <recommendedName>
        <fullName evidence="2">Pyridoxal phosphate homeostasis protein</fullName>
        <shortName evidence="2">PLP homeostasis protein</shortName>
    </recommendedName>
</protein>
<dbReference type="OrthoDB" id="1915887at2759"/>
<evidence type="ECO:0000259" key="5">
    <source>
        <dbReference type="Pfam" id="PF01168"/>
    </source>
</evidence>
<dbReference type="Pfam" id="PF01168">
    <property type="entry name" value="Ala_racemase_N"/>
    <property type="match status" value="1"/>
</dbReference>
<keyword evidence="7" id="KW-1185">Reference proteome</keyword>
<evidence type="ECO:0000256" key="1">
    <source>
        <dbReference type="ARBA" id="ARBA00022898"/>
    </source>
</evidence>
<name>A0A8J1T4D1_OWEFU</name>
<dbReference type="InterPro" id="IPR001608">
    <property type="entry name" value="Ala_racemase_N"/>
</dbReference>
<feature type="modified residue" description="N6-(pyridoxal phosphate)lysine" evidence="2">
    <location>
        <position position="41"/>
    </location>
</feature>
<dbReference type="PANTHER" id="PTHR10146">
    <property type="entry name" value="PROLINE SYNTHETASE CO-TRANSCRIBED BACTERIAL HOMOLOG PROTEIN"/>
    <property type="match status" value="1"/>
</dbReference>
<dbReference type="Gene3D" id="3.20.20.10">
    <property type="entry name" value="Alanine racemase"/>
    <property type="match status" value="1"/>
</dbReference>
<accession>A0A8J1T4D1</accession>
<comment type="caution">
    <text evidence="6">The sequence shown here is derived from an EMBL/GenBank/DDBJ whole genome shotgun (WGS) entry which is preliminary data.</text>
</comment>
<dbReference type="EMBL" id="CAIIXF020000005">
    <property type="protein sequence ID" value="CAH1785085.1"/>
    <property type="molecule type" value="Genomic_DNA"/>
</dbReference>
<dbReference type="FunFam" id="3.20.20.10:FF:000007">
    <property type="entry name" value="Pyridoxal phosphate homeostasis protein"/>
    <property type="match status" value="1"/>
</dbReference>
<dbReference type="Proteomes" id="UP000749559">
    <property type="component" value="Unassembled WGS sequence"/>
</dbReference>
<evidence type="ECO:0000256" key="2">
    <source>
        <dbReference type="HAMAP-Rule" id="MF_03225"/>
    </source>
</evidence>